<keyword evidence="2" id="KW-1185">Reference proteome</keyword>
<sequence length="10" mass="1111">MSDSSCQIQL</sequence>
<protein>
    <submittedName>
        <fullName evidence="1">Uncharacterized protein</fullName>
    </submittedName>
</protein>
<name>A0A392S8B6_9FABA</name>
<feature type="non-terminal residue" evidence="1">
    <location>
        <position position="10"/>
    </location>
</feature>
<reference evidence="1 2" key="1">
    <citation type="journal article" date="2018" name="Front. Plant Sci.">
        <title>Red Clover (Trifolium pratense) and Zigzag Clover (T. medium) - A Picture of Genomic Similarities and Differences.</title>
        <authorList>
            <person name="Dluhosova J."/>
            <person name="Istvanek J."/>
            <person name="Nedelnik J."/>
            <person name="Repkova J."/>
        </authorList>
    </citation>
    <scope>NUCLEOTIDE SEQUENCE [LARGE SCALE GENOMIC DNA]</scope>
    <source>
        <strain evidence="2">cv. 10/8</strain>
        <tissue evidence="1">Leaf</tissue>
    </source>
</reference>
<evidence type="ECO:0000313" key="1">
    <source>
        <dbReference type="EMBL" id="MCI44929.1"/>
    </source>
</evidence>
<evidence type="ECO:0000313" key="2">
    <source>
        <dbReference type="Proteomes" id="UP000265520"/>
    </source>
</evidence>
<accession>A0A392S8B6</accession>
<dbReference type="Proteomes" id="UP000265520">
    <property type="component" value="Unassembled WGS sequence"/>
</dbReference>
<comment type="caution">
    <text evidence="1">The sequence shown here is derived from an EMBL/GenBank/DDBJ whole genome shotgun (WGS) entry which is preliminary data.</text>
</comment>
<dbReference type="EMBL" id="LXQA010337280">
    <property type="protein sequence ID" value="MCI44929.1"/>
    <property type="molecule type" value="Genomic_DNA"/>
</dbReference>
<proteinExistence type="predicted"/>
<organism evidence="1 2">
    <name type="scientific">Trifolium medium</name>
    <dbReference type="NCBI Taxonomy" id="97028"/>
    <lineage>
        <taxon>Eukaryota</taxon>
        <taxon>Viridiplantae</taxon>
        <taxon>Streptophyta</taxon>
        <taxon>Embryophyta</taxon>
        <taxon>Tracheophyta</taxon>
        <taxon>Spermatophyta</taxon>
        <taxon>Magnoliopsida</taxon>
        <taxon>eudicotyledons</taxon>
        <taxon>Gunneridae</taxon>
        <taxon>Pentapetalae</taxon>
        <taxon>rosids</taxon>
        <taxon>fabids</taxon>
        <taxon>Fabales</taxon>
        <taxon>Fabaceae</taxon>
        <taxon>Papilionoideae</taxon>
        <taxon>50 kb inversion clade</taxon>
        <taxon>NPAAA clade</taxon>
        <taxon>Hologalegina</taxon>
        <taxon>IRL clade</taxon>
        <taxon>Trifolieae</taxon>
        <taxon>Trifolium</taxon>
    </lineage>
</organism>